<keyword evidence="3" id="KW-1185">Reference proteome</keyword>
<evidence type="ECO:0008006" key="4">
    <source>
        <dbReference type="Google" id="ProtNLM"/>
    </source>
</evidence>
<keyword evidence="1" id="KW-0812">Transmembrane</keyword>
<proteinExistence type="predicted"/>
<sequence>MNTQNGFWSYFWSAITGFFAMLTLQDVLFALGFLITGIFTWLTYRSNNRRNLTAEEEERKRTKILEAAYARGDVSNIPEAAKVVSDIEAVMQPQEK</sequence>
<evidence type="ECO:0000313" key="3">
    <source>
        <dbReference type="Proteomes" id="UP001357437"/>
    </source>
</evidence>
<keyword evidence="1" id="KW-1133">Transmembrane helix</keyword>
<feature type="transmembrane region" description="Helical" evidence="1">
    <location>
        <begin position="12"/>
        <end position="42"/>
    </location>
</feature>
<dbReference type="RefSeq" id="WP_223610757.1">
    <property type="nucleotide sequence ID" value="NZ_CBCYJT010000036.1"/>
</dbReference>
<protein>
    <recommendedName>
        <fullName evidence="4">Bacteriophage protein</fullName>
    </recommendedName>
</protein>
<name>A0ABU6ICC1_9ENTR</name>
<reference evidence="2 3" key="1">
    <citation type="submission" date="2024-01" db="EMBL/GenBank/DDBJ databases">
        <title>Comparative Genomics of Leclercia adecarboxylata Strains Isolated from Several Sources.</title>
        <authorList>
            <person name="Yescas-Zazueta V."/>
            <person name="Balbuena-Alonso M.G."/>
            <person name="Valencia D."/>
            <person name="Mendez-Pfeiffer P.A."/>
            <person name="Ballesteros-Monrreal M.G."/>
            <person name="Rocha-Gracia R.D.C."/>
            <person name="Barrios-Villa E."/>
        </authorList>
    </citation>
    <scope>NUCLEOTIDE SEQUENCE [LARGE SCALE GENOMIC DNA]</scope>
    <source>
        <strain evidence="2 3">33MEM</strain>
    </source>
</reference>
<evidence type="ECO:0000256" key="1">
    <source>
        <dbReference type="SAM" id="Phobius"/>
    </source>
</evidence>
<keyword evidence="1" id="KW-0472">Membrane</keyword>
<gene>
    <name evidence="2" type="ORF">VOF76_24285</name>
</gene>
<comment type="caution">
    <text evidence="2">The sequence shown here is derived from an EMBL/GenBank/DDBJ whole genome shotgun (WGS) entry which is preliminary data.</text>
</comment>
<dbReference type="Proteomes" id="UP001357437">
    <property type="component" value="Unassembled WGS sequence"/>
</dbReference>
<accession>A0ABU6ICC1</accession>
<dbReference type="EMBL" id="JAYMCU010000118">
    <property type="protein sequence ID" value="MEC3939251.1"/>
    <property type="molecule type" value="Genomic_DNA"/>
</dbReference>
<evidence type="ECO:0000313" key="2">
    <source>
        <dbReference type="EMBL" id="MEC3939251.1"/>
    </source>
</evidence>
<organism evidence="2 3">
    <name type="scientific">Leclercia adecarboxylata</name>
    <dbReference type="NCBI Taxonomy" id="83655"/>
    <lineage>
        <taxon>Bacteria</taxon>
        <taxon>Pseudomonadati</taxon>
        <taxon>Pseudomonadota</taxon>
        <taxon>Gammaproteobacteria</taxon>
        <taxon>Enterobacterales</taxon>
        <taxon>Enterobacteriaceae</taxon>
        <taxon>Leclercia</taxon>
    </lineage>
</organism>